<name>A0A6P1Y339_9SPIR</name>
<gene>
    <name evidence="1" type="ORF">GWP43_12870</name>
</gene>
<evidence type="ECO:0000313" key="2">
    <source>
        <dbReference type="Proteomes" id="UP000464374"/>
    </source>
</evidence>
<dbReference type="RefSeq" id="WP_162664478.1">
    <property type="nucleotide sequence ID" value="NZ_CP048020.1"/>
</dbReference>
<sequence length="126" mass="15089">MFDIPYYSEAQTDNQRFMNMQKRYIIDNDTKALADMYQLGVRVALKMINKFAGSNRHLQSLARMERSEKAHSASSYIIEQYLKRPTFYIKKSYTAYLYKRVQYELFYHRKIDAAIIYCDMTNALYS</sequence>
<protein>
    <submittedName>
        <fullName evidence="1">Uncharacterized protein</fullName>
    </submittedName>
</protein>
<organism evidence="1 2">
    <name type="scientific">Treponema vincentii</name>
    <dbReference type="NCBI Taxonomy" id="69710"/>
    <lineage>
        <taxon>Bacteria</taxon>
        <taxon>Pseudomonadati</taxon>
        <taxon>Spirochaetota</taxon>
        <taxon>Spirochaetia</taxon>
        <taxon>Spirochaetales</taxon>
        <taxon>Treponemataceae</taxon>
        <taxon>Treponema</taxon>
    </lineage>
</organism>
<dbReference type="AlphaFoldDB" id="A0A6P1Y339"/>
<dbReference type="KEGG" id="trz:GWP43_12870"/>
<evidence type="ECO:0000313" key="1">
    <source>
        <dbReference type="EMBL" id="QHX44198.1"/>
    </source>
</evidence>
<dbReference type="EMBL" id="CP048020">
    <property type="protein sequence ID" value="QHX44198.1"/>
    <property type="molecule type" value="Genomic_DNA"/>
</dbReference>
<accession>A0A6P1Y339</accession>
<dbReference type="Proteomes" id="UP000464374">
    <property type="component" value="Chromosome"/>
</dbReference>
<reference evidence="1 2" key="1">
    <citation type="submission" date="2020-01" db="EMBL/GenBank/DDBJ databases">
        <title>Complete genome sequence of a human oral phylogroup 1 Treponema sp. strain ATCC 700766, originally isolated from periodontitis dental plaque.</title>
        <authorList>
            <person name="Chan Y."/>
            <person name="Huo Y.-B."/>
            <person name="Yu X.-L."/>
            <person name="Zeng H."/>
            <person name="Leung W.-K."/>
            <person name="Watt R.M."/>
        </authorList>
    </citation>
    <scope>NUCLEOTIDE SEQUENCE [LARGE SCALE GENOMIC DNA]</scope>
    <source>
        <strain evidence="1 2">OMZ 804</strain>
    </source>
</reference>
<proteinExistence type="predicted"/>